<dbReference type="InterPro" id="IPR013217">
    <property type="entry name" value="Methyltransf_12"/>
</dbReference>
<evidence type="ECO:0000259" key="2">
    <source>
        <dbReference type="Pfam" id="PF10119"/>
    </source>
</evidence>
<organism evidence="3 4">
    <name type="scientific">Azospirillum oleiclasticum</name>
    <dbReference type="NCBI Taxonomy" id="2735135"/>
    <lineage>
        <taxon>Bacteria</taxon>
        <taxon>Pseudomonadati</taxon>
        <taxon>Pseudomonadota</taxon>
        <taxon>Alphaproteobacteria</taxon>
        <taxon>Rhodospirillales</taxon>
        <taxon>Azospirillaceae</taxon>
        <taxon>Azospirillum</taxon>
    </lineage>
</organism>
<feature type="domain" description="Methyltransferase type 12" evidence="1">
    <location>
        <begin position="49"/>
        <end position="149"/>
    </location>
</feature>
<evidence type="ECO:0000259" key="1">
    <source>
        <dbReference type="Pfam" id="PF08242"/>
    </source>
</evidence>
<feature type="domain" description="Methyltransferase regulatory" evidence="2">
    <location>
        <begin position="226"/>
        <end position="307"/>
    </location>
</feature>
<reference evidence="3 4" key="1">
    <citation type="submission" date="2020-05" db="EMBL/GenBank/DDBJ databases">
        <title>Azospirillum oleiclasticum sp. nov, a nitrogen-fixing and heavy crude oil-emulsifying bacterium isolated from the crude oil of Yumen Oilfield.</title>
        <authorList>
            <person name="Wu D."/>
            <person name="Cai M."/>
            <person name="Zhang X."/>
        </authorList>
    </citation>
    <scope>NUCLEOTIDE SEQUENCE [LARGE SCALE GENOMIC DNA]</scope>
    <source>
        <strain evidence="3 4">ROY-1-1-2</strain>
    </source>
</reference>
<evidence type="ECO:0000313" key="4">
    <source>
        <dbReference type="Proteomes" id="UP000584642"/>
    </source>
</evidence>
<dbReference type="SUPFAM" id="SSF53335">
    <property type="entry name" value="S-adenosyl-L-methionine-dependent methyltransferases"/>
    <property type="match status" value="1"/>
</dbReference>
<gene>
    <name evidence="3" type="ORF">HND93_34965</name>
</gene>
<dbReference type="Pfam" id="PF10119">
    <property type="entry name" value="MethyTransf_Reg"/>
    <property type="match status" value="1"/>
</dbReference>
<protein>
    <submittedName>
        <fullName evidence="3">Methyltransferase domain-containing protein</fullName>
    </submittedName>
</protein>
<dbReference type="Pfam" id="PF08242">
    <property type="entry name" value="Methyltransf_12"/>
    <property type="match status" value="1"/>
</dbReference>
<accession>A0ABX2TMY0</accession>
<dbReference type="EMBL" id="JABFDB010000047">
    <property type="protein sequence ID" value="NYZ24933.1"/>
    <property type="molecule type" value="Genomic_DNA"/>
</dbReference>
<keyword evidence="3" id="KW-0808">Transferase</keyword>
<dbReference type="RefSeq" id="WP_180286703.1">
    <property type="nucleotide sequence ID" value="NZ_JABFDB010000047.1"/>
</dbReference>
<dbReference type="InterPro" id="IPR018773">
    <property type="entry name" value="MeTrfase_reg_dom_prd"/>
</dbReference>
<dbReference type="Proteomes" id="UP000584642">
    <property type="component" value="Unassembled WGS sequence"/>
</dbReference>
<dbReference type="GO" id="GO:0032259">
    <property type="term" value="P:methylation"/>
    <property type="evidence" value="ECO:0007669"/>
    <property type="project" value="UniProtKB-KW"/>
</dbReference>
<dbReference type="InterPro" id="IPR029063">
    <property type="entry name" value="SAM-dependent_MTases_sf"/>
</dbReference>
<proteinExistence type="predicted"/>
<dbReference type="GO" id="GO:0008168">
    <property type="term" value="F:methyltransferase activity"/>
    <property type="evidence" value="ECO:0007669"/>
    <property type="project" value="UniProtKB-KW"/>
</dbReference>
<dbReference type="CDD" id="cd02440">
    <property type="entry name" value="AdoMet_MTases"/>
    <property type="match status" value="1"/>
</dbReference>
<sequence>MSDWSAGYVSDIEYLPGFYREQGPAHLHLTCLINGIEPPDQSQGFDYCELGCGTGVTVSLLAAANPKGRFHAIDFHPAHIARARAFAASAGLDNITFHEASFEEMAAGAGPALPQFDFVTLHGVYSWVSAENRRAITRFLRTAVKPGGLVYVSYNAQPGWTAMMPLQRLLYEFGNLVHDRSDRQVSAALDFAEKLQKAGARVVGEEGIVQKLRGENKAQGGEDQLVYLAHEYLNGSWQPLYHVDVAREMADAKLVFVGSGTVFENYPELALTPEQREVLATVPVPSLRETFKDYCVGRPFRRDLYVRGARRLSAHRRDELLRAMGLAMTVPPADARTTIKVPLGEAEMEKAHYLPILAALSEGPRSIGALLDLPVLRETKASLTPVEVAGMLVGSQQAVPALDLAATGDAPLPSVLRFNRVQAAEVAAAARRKMSCMATGVAGSGLHVSMMEVLLYDGLAAGLPAELEPLVNHALGRILGSGESLVRDGVTLEGAEQNRAAIADSLGWCLEHSLPVWKRLRMI</sequence>
<keyword evidence="4" id="KW-1185">Reference proteome</keyword>
<name>A0ABX2TMY0_9PROT</name>
<keyword evidence="3" id="KW-0489">Methyltransferase</keyword>
<dbReference type="Gene3D" id="3.40.50.150">
    <property type="entry name" value="Vaccinia Virus protein VP39"/>
    <property type="match status" value="1"/>
</dbReference>
<evidence type="ECO:0000313" key="3">
    <source>
        <dbReference type="EMBL" id="NYZ24933.1"/>
    </source>
</evidence>
<comment type="caution">
    <text evidence="3">The sequence shown here is derived from an EMBL/GenBank/DDBJ whole genome shotgun (WGS) entry which is preliminary data.</text>
</comment>